<organism evidence="2">
    <name type="scientific">Schizophyllum commune (strain H4-8 / FGSC 9210)</name>
    <name type="common">Split gill fungus</name>
    <dbReference type="NCBI Taxonomy" id="578458"/>
    <lineage>
        <taxon>Eukaryota</taxon>
        <taxon>Fungi</taxon>
        <taxon>Dikarya</taxon>
        <taxon>Basidiomycota</taxon>
        <taxon>Agaricomycotina</taxon>
        <taxon>Agaricomycetes</taxon>
        <taxon>Agaricomycetidae</taxon>
        <taxon>Agaricales</taxon>
        <taxon>Schizophyllaceae</taxon>
        <taxon>Schizophyllum</taxon>
    </lineage>
</organism>
<dbReference type="RefSeq" id="XP_003028297.1">
    <property type="nucleotide sequence ID" value="XM_003028251.1"/>
</dbReference>
<dbReference type="Proteomes" id="UP000007431">
    <property type="component" value="Unassembled WGS sequence"/>
</dbReference>
<name>D8QFE1_SCHCM</name>
<sequence length="221" mass="25514">MPPIESNDLWSRFTVNEKGDIPPRELMCMEYGCRHGRIWEPGKTGQIRWCRRCERWMHAACISKQRADVDDLDREDLANFNQGYLTFLLDKDARNRTDVSIQKLILGKDAARDVDVHDNQNRINMPRTTWAEVACIPIRRRTRPGFAPETNELLVQHAIAMVEAGDGAKSVQGQRVADWLSEKAPEAGARALKFILRKDLRKLRKDAIRRFLCTNCNEQIL</sequence>
<accession>D8QFE1</accession>
<protein>
    <submittedName>
        <fullName evidence="1">Expressed protein</fullName>
    </submittedName>
</protein>
<dbReference type="VEuPathDB" id="FungiDB:SCHCODRAFT_01133259"/>
<keyword evidence="2" id="KW-1185">Reference proteome</keyword>
<dbReference type="EMBL" id="GL377311">
    <property type="protein sequence ID" value="EFI93394.1"/>
    <property type="molecule type" value="Genomic_DNA"/>
</dbReference>
<dbReference type="OrthoDB" id="10363315at2759"/>
<proteinExistence type="predicted"/>
<dbReference type="AlphaFoldDB" id="D8QFE1"/>
<evidence type="ECO:0000313" key="2">
    <source>
        <dbReference type="Proteomes" id="UP000007431"/>
    </source>
</evidence>
<dbReference type="HOGENOM" id="CLU_1251301_0_0_1"/>
<reference evidence="1 2" key="1">
    <citation type="journal article" date="2010" name="Nat. Biotechnol.">
        <title>Genome sequence of the model mushroom Schizophyllum commune.</title>
        <authorList>
            <person name="Ohm R.A."/>
            <person name="de Jong J.F."/>
            <person name="Lugones L.G."/>
            <person name="Aerts A."/>
            <person name="Kothe E."/>
            <person name="Stajich J.E."/>
            <person name="de Vries R.P."/>
            <person name="Record E."/>
            <person name="Levasseur A."/>
            <person name="Baker S.E."/>
            <person name="Bartholomew K.A."/>
            <person name="Coutinho P.M."/>
            <person name="Erdmann S."/>
            <person name="Fowler T.J."/>
            <person name="Gathman A.C."/>
            <person name="Lombard V."/>
            <person name="Henrissat B."/>
            <person name="Knabe N."/>
            <person name="Kuees U."/>
            <person name="Lilly W.W."/>
            <person name="Lindquist E."/>
            <person name="Lucas S."/>
            <person name="Magnuson J.K."/>
            <person name="Piumi F."/>
            <person name="Raudaskoski M."/>
            <person name="Salamov A."/>
            <person name="Schmutz J."/>
            <person name="Schwarze F.W.M.R."/>
            <person name="vanKuyk P.A."/>
            <person name="Horton J.S."/>
            <person name="Grigoriev I.V."/>
            <person name="Woesten H.A.B."/>
        </authorList>
    </citation>
    <scope>NUCLEOTIDE SEQUENCE [LARGE SCALE GENOMIC DNA]</scope>
    <source>
        <strain evidence="2">H4-8 / FGSC 9210</strain>
    </source>
</reference>
<gene>
    <name evidence="1" type="ORF">SCHCODRAFT_85961</name>
</gene>
<dbReference type="GeneID" id="9592067"/>
<dbReference type="InParanoid" id="D8QFE1"/>
<evidence type="ECO:0000313" key="1">
    <source>
        <dbReference type="EMBL" id="EFI93394.1"/>
    </source>
</evidence>
<dbReference type="KEGG" id="scm:SCHCO_01133259"/>